<feature type="transmembrane region" description="Helical" evidence="1">
    <location>
        <begin position="46"/>
        <end position="71"/>
    </location>
</feature>
<accession>A0A6M4B1Z1</accession>
<evidence type="ECO:0000313" key="2">
    <source>
        <dbReference type="EMBL" id="QJQ35511.1"/>
    </source>
</evidence>
<evidence type="ECO:0000256" key="1">
    <source>
        <dbReference type="SAM" id="Phobius"/>
    </source>
</evidence>
<name>A0A6M4B1Z1_9HYPO</name>
<keyword evidence="1" id="KW-0472">Membrane</keyword>
<geneLocation type="mitochondrion" evidence="2"/>
<dbReference type="EMBL" id="MT010929">
    <property type="protein sequence ID" value="QJQ35511.1"/>
    <property type="molecule type" value="Genomic_DNA"/>
</dbReference>
<protein>
    <submittedName>
        <fullName evidence="2">Uncharacterized protein</fullName>
    </submittedName>
</protein>
<reference evidence="2" key="2">
    <citation type="submission" date="2020-01" db="EMBL/GenBank/DDBJ databases">
        <authorList>
            <person name="Brankovics B."/>
            <person name="Van Diepeningen A.D."/>
            <person name="De Hoog G.S."/>
            <person name="Van Der Lee T.A.J."/>
            <person name="Waalwijk C."/>
        </authorList>
    </citation>
    <scope>NUCLEOTIDE SEQUENCE</scope>
    <source>
        <strain evidence="2">CBS 452.97</strain>
    </source>
</reference>
<dbReference type="AlphaFoldDB" id="A0A6M4B1Z1"/>
<keyword evidence="2" id="KW-0496">Mitochondrion</keyword>
<gene>
    <name evidence="2" type="primary">orf205</name>
</gene>
<reference evidence="2" key="1">
    <citation type="journal article" date="2020" name="Front. Microbiol.">
        <title>Detecting Introgression Between Members of the Fusarium fujikuroi and F. oxysporum Species Complexes by Comparative Mitogenomics.</title>
        <authorList>
            <person name="Brankovics B."/>
            <person name="van Diepeningen A.D."/>
            <person name="de Hoog G.S."/>
            <person name="van der Lee T.A.J."/>
            <person name="Waalwijk C."/>
        </authorList>
    </citation>
    <scope>NUCLEOTIDE SEQUENCE</scope>
    <source>
        <strain evidence="2">CBS 452.97</strain>
    </source>
</reference>
<keyword evidence="1" id="KW-0812">Transmembrane</keyword>
<organism evidence="2">
    <name type="scientific">Fusarium begoniae</name>
    <dbReference type="NCBI Taxonomy" id="48487"/>
    <lineage>
        <taxon>Eukaryota</taxon>
        <taxon>Fungi</taxon>
        <taxon>Dikarya</taxon>
        <taxon>Ascomycota</taxon>
        <taxon>Pezizomycotina</taxon>
        <taxon>Sordariomycetes</taxon>
        <taxon>Hypocreomycetidae</taxon>
        <taxon>Hypocreales</taxon>
        <taxon>Nectriaceae</taxon>
        <taxon>Fusarium</taxon>
        <taxon>Fusarium fujikuroi species complex</taxon>
    </lineage>
</organism>
<proteinExistence type="predicted"/>
<sequence>MIAQSLYLKIKNNADALLSYFRGYMSLTREAILSFTCNKYKEVYPLLLWIVFTLSIIYILVILLYITLVFYDSIIQYTSLRKVEGISYTLNLEPIAKECGSTFLLNTPPNYDSSPLSLLVIIGRKFMGLFLKNNIHSSILKPNNIYPVTLELKNTYYINKAHALLNNTQESTGRELEGKAILFWVSCFKYALGVLESQASQAKEK</sequence>
<keyword evidence="1" id="KW-1133">Transmembrane helix</keyword>